<comment type="catalytic activity">
    <reaction evidence="7">
        <text>5-(methylsulfanyl)-D-ribose + ATP = 5-(methylsulfanyl)-alpha-D-ribose 1-phosphate + ADP + H(+)</text>
        <dbReference type="Rhea" id="RHEA:22312"/>
        <dbReference type="ChEBI" id="CHEBI:15378"/>
        <dbReference type="ChEBI" id="CHEBI:30616"/>
        <dbReference type="ChEBI" id="CHEBI:58533"/>
        <dbReference type="ChEBI" id="CHEBI:78440"/>
        <dbReference type="ChEBI" id="CHEBI:456216"/>
        <dbReference type="EC" id="2.7.1.100"/>
    </reaction>
</comment>
<feature type="domain" description="Aminoglycoside phosphotransferase" evidence="8">
    <location>
        <begin position="31"/>
        <end position="268"/>
    </location>
</feature>
<dbReference type="PANTHER" id="PTHR34273:SF2">
    <property type="entry name" value="METHYLTHIORIBOSE KINASE"/>
    <property type="match status" value="1"/>
</dbReference>
<comment type="pathway">
    <text evidence="7">Amino-acid biosynthesis; L-methionine biosynthesis via salvage pathway; S-methyl-5-thio-alpha-D-ribose 1-phosphate from S-methyl-5'-thioadenosine (hydrolase route): step 2/2.</text>
</comment>
<organism evidence="9 10">
    <name type="scientific">Zobellella aerophila</name>
    <dbReference type="NCBI Taxonomy" id="870480"/>
    <lineage>
        <taxon>Bacteria</taxon>
        <taxon>Pseudomonadati</taxon>
        <taxon>Pseudomonadota</taxon>
        <taxon>Gammaproteobacteria</taxon>
        <taxon>Aeromonadales</taxon>
        <taxon>Aeromonadaceae</taxon>
        <taxon>Zobellella</taxon>
    </lineage>
</organism>
<dbReference type="Proteomes" id="UP001500795">
    <property type="component" value="Unassembled WGS sequence"/>
</dbReference>
<feature type="binding site" evidence="7">
    <location>
        <position position="57"/>
    </location>
    <ligand>
        <name>ATP</name>
        <dbReference type="ChEBI" id="CHEBI:30616"/>
    </ligand>
</feature>
<dbReference type="PANTHER" id="PTHR34273">
    <property type="entry name" value="METHYLTHIORIBOSE KINASE"/>
    <property type="match status" value="1"/>
</dbReference>
<evidence type="ECO:0000313" key="9">
    <source>
        <dbReference type="EMBL" id="GAA3543354.1"/>
    </source>
</evidence>
<evidence type="ECO:0000256" key="6">
    <source>
        <dbReference type="ARBA" id="ARBA00022840"/>
    </source>
</evidence>
<dbReference type="InterPro" id="IPR011009">
    <property type="entry name" value="Kinase-like_dom_sf"/>
</dbReference>
<feature type="binding site" evidence="7">
    <location>
        <position position="229"/>
    </location>
    <ligand>
        <name>substrate</name>
    </ligand>
</feature>
<dbReference type="PIRSF" id="PIRSF031134">
    <property type="entry name" value="MTRK"/>
    <property type="match status" value="1"/>
</dbReference>
<keyword evidence="6 7" id="KW-0067">ATP-binding</keyword>
<reference evidence="10" key="1">
    <citation type="journal article" date="2019" name="Int. J. Syst. Evol. Microbiol.">
        <title>The Global Catalogue of Microorganisms (GCM) 10K type strain sequencing project: providing services to taxonomists for standard genome sequencing and annotation.</title>
        <authorList>
            <consortium name="The Broad Institute Genomics Platform"/>
            <consortium name="The Broad Institute Genome Sequencing Center for Infectious Disease"/>
            <person name="Wu L."/>
            <person name="Ma J."/>
        </authorList>
    </citation>
    <scope>NUCLEOTIDE SEQUENCE [LARGE SCALE GENOMIC DNA]</scope>
    <source>
        <strain evidence="10">JCM 17110</strain>
    </source>
</reference>
<evidence type="ECO:0000256" key="3">
    <source>
        <dbReference type="ARBA" id="ARBA00022679"/>
    </source>
</evidence>
<dbReference type="Pfam" id="PF01636">
    <property type="entry name" value="APH"/>
    <property type="match status" value="1"/>
</dbReference>
<keyword evidence="5 7" id="KW-0418">Kinase</keyword>
<feature type="binding site" evidence="7">
    <location>
        <begin position="111"/>
        <end position="113"/>
    </location>
    <ligand>
        <name>ATP</name>
        <dbReference type="ChEBI" id="CHEBI:30616"/>
    </ligand>
</feature>
<dbReference type="RefSeq" id="WP_344958337.1">
    <property type="nucleotide sequence ID" value="NZ_BAABCX010000003.1"/>
</dbReference>
<dbReference type="Gene3D" id="3.30.200.20">
    <property type="entry name" value="Phosphorylase Kinase, domain 1"/>
    <property type="match status" value="1"/>
</dbReference>
<comment type="caution">
    <text evidence="9">The sequence shown here is derived from an EMBL/GenBank/DDBJ whole genome shotgun (WGS) entry which is preliminary data.</text>
</comment>
<name>A0ABP6W034_9GAMM</name>
<protein>
    <recommendedName>
        <fullName evidence="7">Methylthioribose kinase</fullName>
        <shortName evidence="7">MTR kinase</shortName>
        <ecNumber evidence="7">2.7.1.100</ecNumber>
    </recommendedName>
</protein>
<accession>A0ABP6W034</accession>
<dbReference type="SUPFAM" id="SSF56112">
    <property type="entry name" value="Protein kinase-like (PK-like)"/>
    <property type="match status" value="1"/>
</dbReference>
<dbReference type="Gene3D" id="3.90.1200.10">
    <property type="match status" value="1"/>
</dbReference>
<gene>
    <name evidence="7 9" type="primary">mtnK</name>
    <name evidence="9" type="ORF">GCM10022394_24150</name>
</gene>
<keyword evidence="7" id="KW-0028">Amino-acid biosynthesis</keyword>
<dbReference type="GO" id="GO:0016301">
    <property type="term" value="F:kinase activity"/>
    <property type="evidence" value="ECO:0007669"/>
    <property type="project" value="UniProtKB-KW"/>
</dbReference>
<evidence type="ECO:0000256" key="7">
    <source>
        <dbReference type="HAMAP-Rule" id="MF_01683"/>
    </source>
</evidence>
<dbReference type="InterPro" id="IPR002575">
    <property type="entry name" value="Aminoglycoside_PTrfase"/>
</dbReference>
<comment type="subunit">
    <text evidence="2 7">Homodimer.</text>
</comment>
<evidence type="ECO:0000256" key="1">
    <source>
        <dbReference type="ARBA" id="ARBA00010165"/>
    </source>
</evidence>
<dbReference type="HAMAP" id="MF_01683">
    <property type="entry name" value="Salvage_MtnK"/>
    <property type="match status" value="1"/>
</dbReference>
<keyword evidence="3 7" id="KW-0808">Transferase</keyword>
<dbReference type="InterPro" id="IPR009212">
    <property type="entry name" value="Methylthioribose_kinase"/>
</dbReference>
<keyword evidence="10" id="KW-1185">Reference proteome</keyword>
<feature type="binding site" evidence="7">
    <location>
        <position position="40"/>
    </location>
    <ligand>
        <name>ATP</name>
        <dbReference type="ChEBI" id="CHEBI:30616"/>
    </ligand>
</feature>
<dbReference type="EMBL" id="BAABCX010000003">
    <property type="protein sequence ID" value="GAA3543354.1"/>
    <property type="molecule type" value="Genomic_DNA"/>
</dbReference>
<sequence>MSRYRIFNTQDAIEYAREFGRCFSSDSRLSAEEIGDGNLNLVFKIHEEGTDRRLIVKQALPYVRCVGESWPLTLDRARIEAEVLLRHGEFCPEHTVAVLHHDAELAIMVLEDLSHCQVWRAGLIAGKAYPKATAQLGEYLAQTLYHTSDFHQPSQDKKADVARFINPEMCEITEDVFFTDPYRDHERNNINPDIRADAERLWADRPLKARVASLKHAFLTRAEALLHGDVHSGSIFVDEDTLKVFDAEFGYYGPMGFDVGSAIGNLLLNFCGQPGLQTPEQASAAQDARIQDVLILWQTFSRRFAALAAGNRDQALAEPGYLDAFLGQVWRDSLGFAGTELVRRTIGIAHVADLDGIADAAARARCQRTALALGRDLILSADALHDSGALVNLLTSYR</sequence>
<dbReference type="EC" id="2.7.1.100" evidence="7"/>
<evidence type="ECO:0000256" key="2">
    <source>
        <dbReference type="ARBA" id="ARBA00011738"/>
    </source>
</evidence>
<feature type="binding site" evidence="7">
    <location>
        <position position="343"/>
    </location>
    <ligand>
        <name>substrate</name>
    </ligand>
</feature>
<keyword evidence="7" id="KW-0486">Methionine biosynthesis</keyword>
<comment type="similarity">
    <text evidence="1 7">Belongs to the methylthioribose kinase family.</text>
</comment>
<evidence type="ECO:0000256" key="4">
    <source>
        <dbReference type="ARBA" id="ARBA00022741"/>
    </source>
</evidence>
<comment type="function">
    <text evidence="7">Catalyzes the phosphorylation of methylthioribose into methylthioribose-1-phosphate.</text>
</comment>
<keyword evidence="4 7" id="KW-0547">Nucleotide-binding</keyword>
<proteinExistence type="inferred from homology"/>
<evidence type="ECO:0000256" key="5">
    <source>
        <dbReference type="ARBA" id="ARBA00022777"/>
    </source>
</evidence>
<evidence type="ECO:0000313" key="10">
    <source>
        <dbReference type="Proteomes" id="UP001500795"/>
    </source>
</evidence>
<feature type="binding site" evidence="7">
    <location>
        <begin position="246"/>
        <end position="248"/>
    </location>
    <ligand>
        <name>ATP</name>
        <dbReference type="ChEBI" id="CHEBI:30616"/>
    </ligand>
</feature>
<dbReference type="NCBIfam" id="TIGR01767">
    <property type="entry name" value="MTRK"/>
    <property type="match status" value="1"/>
</dbReference>
<evidence type="ECO:0000259" key="8">
    <source>
        <dbReference type="Pfam" id="PF01636"/>
    </source>
</evidence>